<evidence type="ECO:0000313" key="6">
    <source>
        <dbReference type="Proteomes" id="UP000319852"/>
    </source>
</evidence>
<keyword evidence="1" id="KW-0732">Signal</keyword>
<dbReference type="OrthoDB" id="258532at2"/>
<evidence type="ECO:0000256" key="1">
    <source>
        <dbReference type="ARBA" id="ARBA00022729"/>
    </source>
</evidence>
<sequence length="554" mass="62125">MNKDLNDLIFSAIDQSISPADFDRLQDAIEKDDLVRNEYLRALNLSEILGELATEERGQLLSGEGQQDRSVLMPSKNAWSLPVSALWLTLAASLLLLVGGIAFTLGHGSGSQHTAQLTPNDDYQLIDQERTIAGYATLRNSVDIEWSAGATSYRDGDVLSAGILEFEKGIVEIDFFCGARLLVEGPAKMKLESDWSVRFLKGRLLANVPPAARGFTVKTADSEIFDLGTEFSLNVDSEHARVEVLNGEVELRGGEHHGNHLVTGQSSWLKGEGDEKSLEAFSTVKDFRLLSEAAKQRRFKQWKSYSEKRRLDERLIAYYPIPELSEGRMIRNAASDNEQRDGALVGMVSQSAGRFGSSSPCLGFHRPGSRVRVMIDGEYSAFTFTCWAKIDSLEHRYNALFLTDGYENGEPHWQVLDDGRLMFSVMVDDTQEIQRPKVKDAGLHEVYYSEPIWDVTMSGQWIHLASVYDPARREVSHYLNGEQVSSQEITDEYYIKKLRIGPAEIGNWGQPFRKTPWFSVRNLQGMVDELAIYNAALADEEIEALYEQGKPLGY</sequence>
<dbReference type="Pfam" id="PF04773">
    <property type="entry name" value="FecR"/>
    <property type="match status" value="1"/>
</dbReference>
<dbReference type="RefSeq" id="WP_145059646.1">
    <property type="nucleotide sequence ID" value="NZ_CP036263.1"/>
</dbReference>
<proteinExistence type="predicted"/>
<organism evidence="5 6">
    <name type="scientific">Adhaeretor mobilis</name>
    <dbReference type="NCBI Taxonomy" id="1930276"/>
    <lineage>
        <taxon>Bacteria</taxon>
        <taxon>Pseudomonadati</taxon>
        <taxon>Planctomycetota</taxon>
        <taxon>Planctomycetia</taxon>
        <taxon>Pirellulales</taxon>
        <taxon>Lacipirellulaceae</taxon>
        <taxon>Adhaeretor</taxon>
    </lineage>
</organism>
<feature type="domain" description="LamG-like jellyroll fold" evidence="4">
    <location>
        <begin position="380"/>
        <end position="540"/>
    </location>
</feature>
<dbReference type="InterPro" id="IPR006558">
    <property type="entry name" value="LamG-like"/>
</dbReference>
<feature type="transmembrane region" description="Helical" evidence="3">
    <location>
        <begin position="79"/>
        <end position="103"/>
    </location>
</feature>
<keyword evidence="2" id="KW-1015">Disulfide bond</keyword>
<dbReference type="InterPro" id="IPR006860">
    <property type="entry name" value="FecR"/>
</dbReference>
<dbReference type="EMBL" id="CP036263">
    <property type="protein sequence ID" value="QDS98476.1"/>
    <property type="molecule type" value="Genomic_DNA"/>
</dbReference>
<protein>
    <submittedName>
        <fullName evidence="5">FecR protein</fullName>
    </submittedName>
</protein>
<keyword evidence="3" id="KW-0812">Transmembrane</keyword>
<keyword evidence="3" id="KW-0472">Membrane</keyword>
<keyword evidence="3" id="KW-1133">Transmembrane helix</keyword>
<dbReference type="SUPFAM" id="SSF49899">
    <property type="entry name" value="Concanavalin A-like lectins/glucanases"/>
    <property type="match status" value="1"/>
</dbReference>
<name>A0A517MUB4_9BACT</name>
<dbReference type="Pfam" id="PF13385">
    <property type="entry name" value="Laminin_G_3"/>
    <property type="match status" value="1"/>
</dbReference>
<dbReference type="GO" id="GO:0016989">
    <property type="term" value="F:sigma factor antagonist activity"/>
    <property type="evidence" value="ECO:0007669"/>
    <property type="project" value="TreeGrafter"/>
</dbReference>
<dbReference type="InterPro" id="IPR013320">
    <property type="entry name" value="ConA-like_dom_sf"/>
</dbReference>
<reference evidence="5 6" key="1">
    <citation type="submission" date="2019-02" db="EMBL/GenBank/DDBJ databases">
        <title>Deep-cultivation of Planctomycetes and their phenomic and genomic characterization uncovers novel biology.</title>
        <authorList>
            <person name="Wiegand S."/>
            <person name="Jogler M."/>
            <person name="Boedeker C."/>
            <person name="Pinto D."/>
            <person name="Vollmers J."/>
            <person name="Rivas-Marin E."/>
            <person name="Kohn T."/>
            <person name="Peeters S.H."/>
            <person name="Heuer A."/>
            <person name="Rast P."/>
            <person name="Oberbeckmann S."/>
            <person name="Bunk B."/>
            <person name="Jeske O."/>
            <person name="Meyerdierks A."/>
            <person name="Storesund J.E."/>
            <person name="Kallscheuer N."/>
            <person name="Luecker S."/>
            <person name="Lage O.M."/>
            <person name="Pohl T."/>
            <person name="Merkel B.J."/>
            <person name="Hornburger P."/>
            <person name="Mueller R.-W."/>
            <person name="Bruemmer F."/>
            <person name="Labrenz M."/>
            <person name="Spormann A.M."/>
            <person name="Op den Camp H."/>
            <person name="Overmann J."/>
            <person name="Amann R."/>
            <person name="Jetten M.S.M."/>
            <person name="Mascher T."/>
            <person name="Medema M.H."/>
            <person name="Devos D.P."/>
            <person name="Kaster A.-K."/>
            <person name="Ovreas L."/>
            <person name="Rohde M."/>
            <person name="Galperin M.Y."/>
            <person name="Jogler C."/>
        </authorList>
    </citation>
    <scope>NUCLEOTIDE SEQUENCE [LARGE SCALE GENOMIC DNA]</scope>
    <source>
        <strain evidence="5 6">HG15A2</strain>
    </source>
</reference>
<evidence type="ECO:0000256" key="3">
    <source>
        <dbReference type="SAM" id="Phobius"/>
    </source>
</evidence>
<dbReference type="Proteomes" id="UP000319852">
    <property type="component" value="Chromosome"/>
</dbReference>
<evidence type="ECO:0000313" key="5">
    <source>
        <dbReference type="EMBL" id="QDS98476.1"/>
    </source>
</evidence>
<dbReference type="Gene3D" id="2.60.120.200">
    <property type="match status" value="1"/>
</dbReference>
<dbReference type="Gene3D" id="2.60.120.1440">
    <property type="match status" value="1"/>
</dbReference>
<dbReference type="KEGG" id="amob:HG15A2_17560"/>
<evidence type="ECO:0000259" key="4">
    <source>
        <dbReference type="SMART" id="SM00560"/>
    </source>
</evidence>
<dbReference type="PANTHER" id="PTHR30273">
    <property type="entry name" value="PERIPLASMIC SIGNAL SENSOR AND SIGMA FACTOR ACTIVATOR FECR-RELATED"/>
    <property type="match status" value="1"/>
</dbReference>
<gene>
    <name evidence="5" type="ORF">HG15A2_17560</name>
</gene>
<dbReference type="SMART" id="SM00560">
    <property type="entry name" value="LamGL"/>
    <property type="match status" value="1"/>
</dbReference>
<accession>A0A517MUB4</accession>
<dbReference type="AlphaFoldDB" id="A0A517MUB4"/>
<dbReference type="PANTHER" id="PTHR30273:SF2">
    <property type="entry name" value="PROTEIN FECR"/>
    <property type="match status" value="1"/>
</dbReference>
<evidence type="ECO:0000256" key="2">
    <source>
        <dbReference type="ARBA" id="ARBA00023157"/>
    </source>
</evidence>
<dbReference type="InterPro" id="IPR012373">
    <property type="entry name" value="Ferrdict_sens_TM"/>
</dbReference>
<keyword evidence="6" id="KW-1185">Reference proteome</keyword>